<evidence type="ECO:0000256" key="1">
    <source>
        <dbReference type="ARBA" id="ARBA00000439"/>
    </source>
</evidence>
<comment type="catalytic activity">
    <reaction evidence="1 10">
        <text>Transfers a segment of a (1-&gt;4)-alpha-D-glucan to a new position in an acceptor, which may be glucose or a (1-&gt;4)-alpha-D-glucan.</text>
        <dbReference type="EC" id="2.4.1.25"/>
    </reaction>
</comment>
<accession>A0A0Z8CTR5</accession>
<evidence type="ECO:0000256" key="6">
    <source>
        <dbReference type="ARBA" id="ARBA00022679"/>
    </source>
</evidence>
<keyword evidence="6 10" id="KW-0808">Transferase</keyword>
<dbReference type="RefSeq" id="WP_044680759.1">
    <property type="nucleotide sequence ID" value="NZ_CEDO01000051.1"/>
</dbReference>
<comment type="caution">
    <text evidence="11">The sequence shown here is derived from an EMBL/GenBank/DDBJ whole genome shotgun (WGS) entry which is preliminary data.</text>
</comment>
<sequence>MTNRTSGILMHITSLPGKFGIGTFGQSAYDFVDFLVETKQTYWQILPLTTTSYGDSPYQSFSAIAGNTHLIDFDLLVEDGLLATEDFQDVNFGDNPEKVDYALIYQVRRPILEKAVQAFLQDDKKKAAFLEFEKANSSWLTDYAEFMAIKEYFGNKALQEWEDKKVVARNEEALDKYRLELANQIDYYKVTQYFFFSQWKQLKEYANKHHIKIIGDMPIYVSADSVEVWTKPQLFKLDSERKPLYVAGVPADNFSADGQLWGNPIYDWPEHEKTGYNWWIYRIHESFKLYDVLRIDHFKGFSDFWQVDGKAEVAKVGTWEPGPGYNLFKAVKETLGDLPIIAEDLGNIDAKARKLLADCGYPGMKILEFGFFDVTGKSIDAPHRCIPNSVAYTGTHDNEVVNGWYNNLDPEQQEYVDAYSNRKPIEKVSQAMLRMLFATVSDTAIATMQDVLDLGEESRMNMPSTIGGNWEWRMTVEDLTQERKDFLTKMTLLYQRGNENHD</sequence>
<protein>
    <recommendedName>
        <fullName evidence="4 10">4-alpha-glucanotransferase</fullName>
        <ecNumber evidence="3 10">2.4.1.25</ecNumber>
    </recommendedName>
    <alternativeName>
        <fullName evidence="8 10">Amylomaltase</fullName>
    </alternativeName>
    <alternativeName>
        <fullName evidence="9 10">Disproportionating enzyme</fullName>
    </alternativeName>
</protein>
<dbReference type="EC" id="2.4.1.25" evidence="3 10"/>
<dbReference type="Gene3D" id="3.20.20.80">
    <property type="entry name" value="Glycosidases"/>
    <property type="match status" value="1"/>
</dbReference>
<name>A0A0Z8CTR5_STRSU</name>
<keyword evidence="5 10" id="KW-0328">Glycosyltransferase</keyword>
<evidence type="ECO:0000313" key="12">
    <source>
        <dbReference type="Proteomes" id="UP001270004"/>
    </source>
</evidence>
<reference evidence="11" key="1">
    <citation type="submission" date="2023-11" db="EMBL/GenBank/DDBJ databases">
        <title>Antimicrobial resistance in invasive Streptococcus suis isolated in Spain and the associated genetic mechanisms.</title>
        <authorList>
            <person name="Uruen C."/>
            <person name="Arenas J.A."/>
        </authorList>
    </citation>
    <scope>NUCLEOTIDE SEQUENCE</scope>
    <source>
        <strain evidence="11">Ss_70</strain>
    </source>
</reference>
<dbReference type="PANTHER" id="PTHR32438:SF5">
    <property type="entry name" value="4-ALPHA-GLUCANOTRANSFERASE DPE1, CHLOROPLASTIC_AMYLOPLASTIC"/>
    <property type="match status" value="1"/>
</dbReference>
<comment type="similarity">
    <text evidence="2 10">Belongs to the disproportionating enzyme family.</text>
</comment>
<dbReference type="InterPro" id="IPR003385">
    <property type="entry name" value="Glyco_hydro_77"/>
</dbReference>
<dbReference type="SUPFAM" id="SSF51445">
    <property type="entry name" value="(Trans)glycosidases"/>
    <property type="match status" value="1"/>
</dbReference>
<dbReference type="NCBIfam" id="NF011080">
    <property type="entry name" value="PRK14508.1-3"/>
    <property type="match status" value="1"/>
</dbReference>
<evidence type="ECO:0000313" key="11">
    <source>
        <dbReference type="EMBL" id="MDX5038209.1"/>
    </source>
</evidence>
<dbReference type="NCBIfam" id="NF011078">
    <property type="entry name" value="PRK14508.1-1"/>
    <property type="match status" value="1"/>
</dbReference>
<dbReference type="NCBIfam" id="TIGR00217">
    <property type="entry name" value="malQ"/>
    <property type="match status" value="1"/>
</dbReference>
<evidence type="ECO:0000256" key="7">
    <source>
        <dbReference type="ARBA" id="ARBA00023277"/>
    </source>
</evidence>
<dbReference type="Proteomes" id="UP001270004">
    <property type="component" value="Unassembled WGS sequence"/>
</dbReference>
<dbReference type="EMBL" id="JAWWZK010000014">
    <property type="protein sequence ID" value="MDX5038209.1"/>
    <property type="molecule type" value="Genomic_DNA"/>
</dbReference>
<evidence type="ECO:0000256" key="10">
    <source>
        <dbReference type="RuleBase" id="RU361207"/>
    </source>
</evidence>
<organism evidence="11 12">
    <name type="scientific">Streptococcus suis</name>
    <dbReference type="NCBI Taxonomy" id="1307"/>
    <lineage>
        <taxon>Bacteria</taxon>
        <taxon>Bacillati</taxon>
        <taxon>Bacillota</taxon>
        <taxon>Bacilli</taxon>
        <taxon>Lactobacillales</taxon>
        <taxon>Streptococcaceae</taxon>
        <taxon>Streptococcus</taxon>
    </lineage>
</organism>
<keyword evidence="7 10" id="KW-0119">Carbohydrate metabolism</keyword>
<gene>
    <name evidence="11" type="primary">malQ</name>
    <name evidence="11" type="ORF">SHY70_07935</name>
</gene>
<dbReference type="PANTHER" id="PTHR32438">
    <property type="entry name" value="4-ALPHA-GLUCANOTRANSFERASE DPE1, CHLOROPLASTIC/AMYLOPLASTIC"/>
    <property type="match status" value="1"/>
</dbReference>
<evidence type="ECO:0000256" key="9">
    <source>
        <dbReference type="ARBA" id="ARBA00031501"/>
    </source>
</evidence>
<dbReference type="GO" id="GO:0004134">
    <property type="term" value="F:4-alpha-glucanotransferase activity"/>
    <property type="evidence" value="ECO:0007669"/>
    <property type="project" value="UniProtKB-EC"/>
</dbReference>
<evidence type="ECO:0000256" key="2">
    <source>
        <dbReference type="ARBA" id="ARBA00005684"/>
    </source>
</evidence>
<evidence type="ECO:0000256" key="3">
    <source>
        <dbReference type="ARBA" id="ARBA00012560"/>
    </source>
</evidence>
<proteinExistence type="inferred from homology"/>
<evidence type="ECO:0000256" key="5">
    <source>
        <dbReference type="ARBA" id="ARBA00022676"/>
    </source>
</evidence>
<evidence type="ECO:0000256" key="4">
    <source>
        <dbReference type="ARBA" id="ARBA00020295"/>
    </source>
</evidence>
<dbReference type="Pfam" id="PF02446">
    <property type="entry name" value="Glyco_hydro_77"/>
    <property type="match status" value="1"/>
</dbReference>
<dbReference type="AlphaFoldDB" id="A0A0Z8CTR5"/>
<evidence type="ECO:0000256" key="8">
    <source>
        <dbReference type="ARBA" id="ARBA00031423"/>
    </source>
</evidence>
<dbReference type="GO" id="GO:0005975">
    <property type="term" value="P:carbohydrate metabolic process"/>
    <property type="evidence" value="ECO:0007669"/>
    <property type="project" value="InterPro"/>
</dbReference>
<dbReference type="InterPro" id="IPR017853">
    <property type="entry name" value="GH"/>
</dbReference>